<evidence type="ECO:0000313" key="10">
    <source>
        <dbReference type="EMBL" id="JAP88587.1"/>
    </source>
</evidence>
<name>A0A146JW29_CONPF</name>
<evidence type="ECO:0000256" key="6">
    <source>
        <dbReference type="ARBA" id="ARBA00023136"/>
    </source>
</evidence>
<evidence type="ECO:0000256" key="2">
    <source>
        <dbReference type="ARBA" id="ARBA00022606"/>
    </source>
</evidence>
<dbReference type="GO" id="GO:0005886">
    <property type="term" value="C:plasma membrane"/>
    <property type="evidence" value="ECO:0007669"/>
    <property type="project" value="TreeGrafter"/>
</dbReference>
<protein>
    <submittedName>
        <fullName evidence="10">OBP</fullName>
    </submittedName>
</protein>
<feature type="transmembrane region" description="Helical" evidence="9">
    <location>
        <begin position="315"/>
        <end position="340"/>
    </location>
</feature>
<dbReference type="PANTHER" id="PTHR21137:SF44">
    <property type="entry name" value="ODORANT RECEPTOR 13A-RELATED"/>
    <property type="match status" value="1"/>
</dbReference>
<accession>A0A146JW29</accession>
<keyword evidence="4" id="KW-0552">Olfaction</keyword>
<evidence type="ECO:0000256" key="8">
    <source>
        <dbReference type="ARBA" id="ARBA00023224"/>
    </source>
</evidence>
<dbReference type="GO" id="GO:0004984">
    <property type="term" value="F:olfactory receptor activity"/>
    <property type="evidence" value="ECO:0007669"/>
    <property type="project" value="InterPro"/>
</dbReference>
<evidence type="ECO:0000256" key="5">
    <source>
        <dbReference type="ARBA" id="ARBA00022989"/>
    </source>
</evidence>
<dbReference type="GO" id="GO:0005549">
    <property type="term" value="F:odorant binding"/>
    <property type="evidence" value="ECO:0007669"/>
    <property type="project" value="InterPro"/>
</dbReference>
<dbReference type="AlphaFoldDB" id="A0A146JW29"/>
<dbReference type="EMBL" id="GEDO01000039">
    <property type="protein sequence ID" value="JAP88587.1"/>
    <property type="molecule type" value="mRNA"/>
</dbReference>
<sequence>MWPLKRRTKVAPNNEPKVFSAEDYDGTFFHIKRVLRLLGIRLLCEDRPLVKMLWDVFYWFEYVAIASTAMQDILLVRDVMMEERNFEGALKIFRMIPCIGYLLQAMLKTHNIVYYRSTFENMVNELRSMWPQGTVSEEETTVLTESLKETKTFVKVLFYSNYILVLSIAVPPYVDVVKRFFWKDTPKILPFTNYLPYDPSPPVLFELTLTLQIWETIITVWCVLLGDLLFCVLLSHVTTQFELLCIRIQRLFRVSIDDQLIATYPLAENNHETSATNNDEYTSFERKMMYQREVAEIVTRHTALIRLAGDIEQMFSFAMLFNFFYNSIIICFCGFCCVLIEKWNVFMYKTFLITAFIQTWLLCWYGQKLFESSQKVADALYNSGWYAAPKEVKKSVLIMIQRSQKSVNVTTYGFSIICLINYTTIIKTAWSYFTLLLNVYTPGD</sequence>
<evidence type="ECO:0000256" key="4">
    <source>
        <dbReference type="ARBA" id="ARBA00022725"/>
    </source>
</evidence>
<feature type="non-terminal residue" evidence="10">
    <location>
        <position position="1"/>
    </location>
</feature>
<reference evidence="10" key="1">
    <citation type="submission" date="2015-12" db="EMBL/GenBank/DDBJ databases">
        <title>Antennal transcriptome and differential expression of olfactory genes in the yellow peach moth, Conogethes punctiferalis (Guen e) (Lepidoptera: Crambidae).</title>
        <authorList>
            <person name="Du Y."/>
        </authorList>
    </citation>
    <scope>NUCLEOTIDE SEQUENCE</scope>
    <source>
        <tissue evidence="10">Antennae</tissue>
    </source>
</reference>
<proteinExistence type="evidence at transcript level"/>
<keyword evidence="3 9" id="KW-0812">Transmembrane</keyword>
<feature type="transmembrane region" description="Helical" evidence="9">
    <location>
        <begin position="213"/>
        <end position="234"/>
    </location>
</feature>
<evidence type="ECO:0000256" key="7">
    <source>
        <dbReference type="ARBA" id="ARBA00023170"/>
    </source>
</evidence>
<feature type="transmembrane region" description="Helical" evidence="9">
    <location>
        <begin position="346"/>
        <end position="365"/>
    </location>
</feature>
<keyword evidence="5 9" id="KW-1133">Transmembrane helix</keyword>
<organism evidence="10">
    <name type="scientific">Conogethes punctiferalis</name>
    <name type="common">Durian fruit borer</name>
    <name type="synonym">Astura punctiferalis</name>
    <dbReference type="NCBI Taxonomy" id="1133088"/>
    <lineage>
        <taxon>Eukaryota</taxon>
        <taxon>Metazoa</taxon>
        <taxon>Ecdysozoa</taxon>
        <taxon>Arthropoda</taxon>
        <taxon>Hexapoda</taxon>
        <taxon>Insecta</taxon>
        <taxon>Pterygota</taxon>
        <taxon>Neoptera</taxon>
        <taxon>Endopterygota</taxon>
        <taxon>Lepidoptera</taxon>
        <taxon>Glossata</taxon>
        <taxon>Ditrysia</taxon>
        <taxon>Pyraloidea</taxon>
        <taxon>Crambidae</taxon>
        <taxon>Spilomelinae</taxon>
        <taxon>Conogethes</taxon>
    </lineage>
</organism>
<keyword evidence="7" id="KW-0675">Receptor</keyword>
<dbReference type="InterPro" id="IPR004117">
    <property type="entry name" value="7tm6_olfct_rcpt"/>
</dbReference>
<evidence type="ECO:0000256" key="9">
    <source>
        <dbReference type="SAM" id="Phobius"/>
    </source>
</evidence>
<keyword evidence="6 9" id="KW-0472">Membrane</keyword>
<dbReference type="PANTHER" id="PTHR21137">
    <property type="entry name" value="ODORANT RECEPTOR"/>
    <property type="match status" value="1"/>
</dbReference>
<dbReference type="Pfam" id="PF02949">
    <property type="entry name" value="7tm_6"/>
    <property type="match status" value="1"/>
</dbReference>
<feature type="non-terminal residue" evidence="10">
    <location>
        <position position="444"/>
    </location>
</feature>
<dbReference type="GO" id="GO:0007165">
    <property type="term" value="P:signal transduction"/>
    <property type="evidence" value="ECO:0007669"/>
    <property type="project" value="UniProtKB-KW"/>
</dbReference>
<evidence type="ECO:0000256" key="3">
    <source>
        <dbReference type="ARBA" id="ARBA00022692"/>
    </source>
</evidence>
<keyword evidence="8" id="KW-0807">Transducer</keyword>
<feature type="transmembrane region" description="Helical" evidence="9">
    <location>
        <begin position="156"/>
        <end position="174"/>
    </location>
</feature>
<feature type="transmembrane region" description="Helical" evidence="9">
    <location>
        <begin position="409"/>
        <end position="433"/>
    </location>
</feature>
<keyword evidence="2" id="KW-0716">Sensory transduction</keyword>
<comment type="subcellular location">
    <subcellularLocation>
        <location evidence="1">Membrane</location>
        <topology evidence="1">Multi-pass membrane protein</topology>
    </subcellularLocation>
</comment>
<evidence type="ECO:0000256" key="1">
    <source>
        <dbReference type="ARBA" id="ARBA00004141"/>
    </source>
</evidence>